<evidence type="ECO:0000256" key="7">
    <source>
        <dbReference type="ARBA" id="ARBA00023136"/>
    </source>
</evidence>
<evidence type="ECO:0000256" key="2">
    <source>
        <dbReference type="ARBA" id="ARBA00009142"/>
    </source>
</evidence>
<gene>
    <name evidence="9" type="ORF">SAMN06265222_11236</name>
</gene>
<dbReference type="PANTHER" id="PTHR30269">
    <property type="entry name" value="TRANSMEMBRANE PROTEIN YFCA"/>
    <property type="match status" value="1"/>
</dbReference>
<protein>
    <recommendedName>
        <fullName evidence="8">Probable membrane transporter protein</fullName>
    </recommendedName>
</protein>
<proteinExistence type="inferred from homology"/>
<dbReference type="PANTHER" id="PTHR30269:SF0">
    <property type="entry name" value="MEMBRANE TRANSPORTER PROTEIN YFCA-RELATED"/>
    <property type="match status" value="1"/>
</dbReference>
<dbReference type="EMBL" id="FXUG01000012">
    <property type="protein sequence ID" value="SMP69421.1"/>
    <property type="molecule type" value="Genomic_DNA"/>
</dbReference>
<comment type="caution">
    <text evidence="9">The sequence shown here is derived from an EMBL/GenBank/DDBJ whole genome shotgun (WGS) entry which is preliminary data.</text>
</comment>
<feature type="transmembrane region" description="Helical" evidence="8">
    <location>
        <begin position="138"/>
        <end position="165"/>
    </location>
</feature>
<evidence type="ECO:0000256" key="1">
    <source>
        <dbReference type="ARBA" id="ARBA00004651"/>
    </source>
</evidence>
<evidence type="ECO:0000256" key="4">
    <source>
        <dbReference type="ARBA" id="ARBA00022475"/>
    </source>
</evidence>
<evidence type="ECO:0000313" key="9">
    <source>
        <dbReference type="EMBL" id="SMP69421.1"/>
    </source>
</evidence>
<keyword evidence="3" id="KW-0813">Transport</keyword>
<name>A0ABY1QHA0_9BACT</name>
<feature type="transmembrane region" description="Helical" evidence="8">
    <location>
        <begin position="101"/>
        <end position="117"/>
    </location>
</feature>
<evidence type="ECO:0000256" key="6">
    <source>
        <dbReference type="ARBA" id="ARBA00022989"/>
    </source>
</evidence>
<dbReference type="Pfam" id="PF01925">
    <property type="entry name" value="TauE"/>
    <property type="match status" value="1"/>
</dbReference>
<feature type="transmembrane region" description="Helical" evidence="8">
    <location>
        <begin position="177"/>
        <end position="198"/>
    </location>
</feature>
<evidence type="ECO:0000256" key="5">
    <source>
        <dbReference type="ARBA" id="ARBA00022692"/>
    </source>
</evidence>
<keyword evidence="5 8" id="KW-0812">Transmembrane</keyword>
<evidence type="ECO:0000313" key="10">
    <source>
        <dbReference type="Proteomes" id="UP001158067"/>
    </source>
</evidence>
<feature type="transmembrane region" description="Helical" evidence="8">
    <location>
        <begin position="6"/>
        <end position="38"/>
    </location>
</feature>
<comment type="similarity">
    <text evidence="2 8">Belongs to the 4-toluene sulfonate uptake permease (TSUP) (TC 2.A.102) family.</text>
</comment>
<evidence type="ECO:0000256" key="8">
    <source>
        <dbReference type="RuleBase" id="RU363041"/>
    </source>
</evidence>
<dbReference type="InterPro" id="IPR002781">
    <property type="entry name" value="TM_pro_TauE-like"/>
</dbReference>
<keyword evidence="4 8" id="KW-1003">Cell membrane</keyword>
<keyword evidence="10" id="KW-1185">Reference proteome</keyword>
<evidence type="ECO:0000256" key="3">
    <source>
        <dbReference type="ARBA" id="ARBA00022448"/>
    </source>
</evidence>
<dbReference type="InterPro" id="IPR052017">
    <property type="entry name" value="TSUP"/>
</dbReference>
<feature type="transmembrane region" description="Helical" evidence="8">
    <location>
        <begin position="74"/>
        <end position="95"/>
    </location>
</feature>
<reference evidence="9 10" key="1">
    <citation type="submission" date="2017-05" db="EMBL/GenBank/DDBJ databases">
        <authorList>
            <person name="Varghese N."/>
            <person name="Submissions S."/>
        </authorList>
    </citation>
    <scope>NUCLEOTIDE SEQUENCE [LARGE SCALE GENOMIC DNA]</scope>
    <source>
        <strain evidence="9 10">DSM 25457</strain>
    </source>
</reference>
<comment type="subcellular location">
    <subcellularLocation>
        <location evidence="1 8">Cell membrane</location>
        <topology evidence="1 8">Multi-pass membrane protein</topology>
    </subcellularLocation>
</comment>
<keyword evidence="7 8" id="KW-0472">Membrane</keyword>
<feature type="transmembrane region" description="Helical" evidence="8">
    <location>
        <begin position="229"/>
        <end position="247"/>
    </location>
</feature>
<accession>A0ABY1QHA0</accession>
<organism evidence="9 10">
    <name type="scientific">Neorhodopirellula lusitana</name>
    <dbReference type="NCBI Taxonomy" id="445327"/>
    <lineage>
        <taxon>Bacteria</taxon>
        <taxon>Pseudomonadati</taxon>
        <taxon>Planctomycetota</taxon>
        <taxon>Planctomycetia</taxon>
        <taxon>Pirellulales</taxon>
        <taxon>Pirellulaceae</taxon>
        <taxon>Neorhodopirellula</taxon>
    </lineage>
</organism>
<dbReference type="RefSeq" id="WP_283434176.1">
    <property type="nucleotide sequence ID" value="NZ_CAWLDM010000001.1"/>
</dbReference>
<sequence length="248" mass="26569">MNEFAFYLLLVLAGFLAGIINTIAGGGSFLTLPALLLFGLDPQAANATNRIAILMSTGSATVAFHRKGYWDHRLALRLGTPILLGVPFGTALAIYLPADSFRQVFGVLFLAMAGLLVSNPKRLLDAPSQPKLSARWQLLAFFAIGIYVGFIQAGFGILMLLAMGFFCDTNLVSSNAIKSSIGFVVTLSAAIFFAFYGLIEWVPGLFMAFGNVLGGITGAKLAIEKGSRFVFYFLVVVMTVTGFKLVLT</sequence>
<keyword evidence="6 8" id="KW-1133">Transmembrane helix</keyword>
<dbReference type="Proteomes" id="UP001158067">
    <property type="component" value="Unassembled WGS sequence"/>
</dbReference>